<feature type="region of interest" description="Disordered" evidence="4">
    <location>
        <begin position="66"/>
        <end position="96"/>
    </location>
</feature>
<accession>A0ABP1RGB4</accession>
<evidence type="ECO:0000256" key="1">
    <source>
        <dbReference type="ARBA" id="ARBA00022690"/>
    </source>
</evidence>
<proteinExistence type="inferred from homology"/>
<dbReference type="EMBL" id="CAXLJM020000072">
    <property type="protein sequence ID" value="CAL8126788.1"/>
    <property type="molecule type" value="Genomic_DNA"/>
</dbReference>
<feature type="region of interest" description="Disordered" evidence="4">
    <location>
        <begin position="620"/>
        <end position="650"/>
    </location>
</feature>
<feature type="compositionally biased region" description="Acidic residues" evidence="4">
    <location>
        <begin position="751"/>
        <end position="770"/>
    </location>
</feature>
<dbReference type="Proteomes" id="UP001642540">
    <property type="component" value="Unassembled WGS sequence"/>
</dbReference>
<feature type="compositionally biased region" description="Polar residues" evidence="4">
    <location>
        <begin position="1018"/>
        <end position="1035"/>
    </location>
</feature>
<protein>
    <recommendedName>
        <fullName evidence="5">Serpin domain-containing protein</fullName>
    </recommendedName>
</protein>
<feature type="region of interest" description="Disordered" evidence="4">
    <location>
        <begin position="1482"/>
        <end position="1535"/>
    </location>
</feature>
<dbReference type="PANTHER" id="PTHR11461">
    <property type="entry name" value="SERINE PROTEASE INHIBITOR, SERPIN"/>
    <property type="match status" value="1"/>
</dbReference>
<feature type="region of interest" description="Disordered" evidence="4">
    <location>
        <begin position="116"/>
        <end position="171"/>
    </location>
</feature>
<dbReference type="InterPro" id="IPR023796">
    <property type="entry name" value="Serpin_dom"/>
</dbReference>
<dbReference type="InterPro" id="IPR042178">
    <property type="entry name" value="Serpin_sf_1"/>
</dbReference>
<feature type="region of interest" description="Disordered" evidence="4">
    <location>
        <begin position="383"/>
        <end position="528"/>
    </location>
</feature>
<feature type="compositionally biased region" description="Polar residues" evidence="4">
    <location>
        <begin position="1489"/>
        <end position="1499"/>
    </location>
</feature>
<feature type="compositionally biased region" description="Low complexity" evidence="4">
    <location>
        <begin position="395"/>
        <end position="508"/>
    </location>
</feature>
<evidence type="ECO:0000256" key="4">
    <source>
        <dbReference type="SAM" id="MobiDB-lite"/>
    </source>
</evidence>
<feature type="compositionally biased region" description="Low complexity" evidence="4">
    <location>
        <begin position="636"/>
        <end position="650"/>
    </location>
</feature>
<feature type="region of interest" description="Disordered" evidence="4">
    <location>
        <begin position="840"/>
        <end position="949"/>
    </location>
</feature>
<evidence type="ECO:0000256" key="3">
    <source>
        <dbReference type="RuleBase" id="RU000411"/>
    </source>
</evidence>
<evidence type="ECO:0000313" key="6">
    <source>
        <dbReference type="EMBL" id="CAL8126788.1"/>
    </source>
</evidence>
<feature type="compositionally biased region" description="Polar residues" evidence="4">
    <location>
        <begin position="82"/>
        <end position="96"/>
    </location>
</feature>
<dbReference type="InterPro" id="IPR042185">
    <property type="entry name" value="Serpin_sf_2"/>
</dbReference>
<comment type="similarity">
    <text evidence="3">Belongs to the serpin family.</text>
</comment>
<feature type="compositionally biased region" description="Low complexity" evidence="4">
    <location>
        <begin position="516"/>
        <end position="528"/>
    </location>
</feature>
<dbReference type="SUPFAM" id="SSF56574">
    <property type="entry name" value="Serpins"/>
    <property type="match status" value="1"/>
</dbReference>
<feature type="compositionally biased region" description="Low complexity" evidence="4">
    <location>
        <begin position="542"/>
        <end position="576"/>
    </location>
</feature>
<evidence type="ECO:0000256" key="2">
    <source>
        <dbReference type="ARBA" id="ARBA00022900"/>
    </source>
</evidence>
<feature type="compositionally biased region" description="Basic and acidic residues" evidence="4">
    <location>
        <begin position="996"/>
        <end position="1006"/>
    </location>
</feature>
<feature type="region of interest" description="Disordered" evidence="4">
    <location>
        <begin position="542"/>
        <end position="586"/>
    </location>
</feature>
<feature type="compositionally biased region" description="Low complexity" evidence="4">
    <location>
        <begin position="692"/>
        <end position="707"/>
    </location>
</feature>
<name>A0ABP1RGB4_9HEXA</name>
<comment type="caution">
    <text evidence="6">The sequence shown here is derived from an EMBL/GenBank/DDBJ whole genome shotgun (WGS) entry which is preliminary data.</text>
</comment>
<dbReference type="SMART" id="SM00093">
    <property type="entry name" value="SERPIN"/>
    <property type="match status" value="1"/>
</dbReference>
<dbReference type="InterPro" id="IPR000215">
    <property type="entry name" value="Serpin_fam"/>
</dbReference>
<dbReference type="Pfam" id="PF00079">
    <property type="entry name" value="Serpin"/>
    <property type="match status" value="1"/>
</dbReference>
<evidence type="ECO:0000259" key="5">
    <source>
        <dbReference type="SMART" id="SM00093"/>
    </source>
</evidence>
<dbReference type="PANTHER" id="PTHR11461:SF372">
    <property type="entry name" value="ACCESSORY GLAND PROTEIN ACP76A-RELATED"/>
    <property type="match status" value="1"/>
</dbReference>
<organism evidence="6 7">
    <name type="scientific">Orchesella dallaii</name>
    <dbReference type="NCBI Taxonomy" id="48710"/>
    <lineage>
        <taxon>Eukaryota</taxon>
        <taxon>Metazoa</taxon>
        <taxon>Ecdysozoa</taxon>
        <taxon>Arthropoda</taxon>
        <taxon>Hexapoda</taxon>
        <taxon>Collembola</taxon>
        <taxon>Entomobryomorpha</taxon>
        <taxon>Entomobryoidea</taxon>
        <taxon>Orchesellidae</taxon>
        <taxon>Orchesellinae</taxon>
        <taxon>Orchesella</taxon>
    </lineage>
</organism>
<feature type="region of interest" description="Disordered" evidence="4">
    <location>
        <begin position="669"/>
        <end position="808"/>
    </location>
</feature>
<feature type="region of interest" description="Disordered" evidence="4">
    <location>
        <begin position="201"/>
        <end position="220"/>
    </location>
</feature>
<gene>
    <name evidence="6" type="ORF">ODALV1_LOCUS21551</name>
</gene>
<sequence>MTKERKKPEQFSKAVRNCVIVFLVSQYVIQQCSASSEIIGSSVVTSVSVILNGEGRSNKEVYDEVTTSTPLPAYPDLEPAEASSTAETPAVTTLPSTASTAKVPFPVYIHAQPVRNNEEDVVEETTDATVAETSSPPASIIIAESEPEPTAATPSQPPPSPPSPVTLPSFFPMPAAVKSSRRADDDGIRVIDALKDIVRQAQQQHAQNDAPAPAPVTVTLTGNTNKGYGLPPVSKNAMPFQEDLQPQKLIPGTGLNGDDDDEMEFNVNAGSLDPGAATTDVIDDFAKVVVVVQQQPEDNSEGENDTAPSAEVQNNRVYKSDIIDEITASILCQQRADIEECGLDMLVTDAMHKISGALLSSDDDIMQRPVEHIVNDVLGSLNTRNASQAPPQQIPTTTTTRATTTTTTTRPTTTTRRTTTTTTTTTTTPKPTTTTTRTTTTTPTTTTRPPTARTTTTTTTTTPRPTLPPRTTTRATLPPRTTTRATLPPRTTPRPTTTTTRRTTTPVRRQPPPTLRPSTSTTTARTTSSTFLPRITPRVTARVSTTTTTTTTTRRPTTRTTTTTTARPQTVRTSTTLRPRPPQTTESFMYNGNLFNNGMDSKTPQTMTTIVKKDKPVMYSTDPAESDIPPPPYQGAPPVQSTKPPMTTTTQKPMSALEIMIKQSEQMGRPFVPPMVPQFVNSGDVFDPEPVESPQQQQQEVVQQEQPQQPPTDYRIPGIPVDEEVEQSTSASGQLDENDDSAESSSSANVEGDDNEVEQEEAETDADTEVEFTTSTLKPYVPPSKKPINSMVERRPINETSSSKRPNEFYDDEIFGFDPYQTFHHGVYVPVVEVIQPLEDQQGSSSSEEEVYVPPPTAKPKRKRPRPSQSSSNVRPFVKQGKPTKPRPSSTAINKHVKKPVPNLPDYLHRPRPSHLQYQHGAADDTDPITGLLNANYKHPGESYGPETQTFAPDRLLAIPPQALPQNVRKNLTDHHDHHYQHQHGLVVPGHGHGHGHGDAHGDTHGADAGGGGGGHLSNAQVPSQASNHLQSDNTPVVAEKRPDFGPAPPGNPGLEATLTSVDPEMRSFVDINNRIALRLFSSLTNPVSKSSTSYGNMVVSPFTITSSLSMLFLGARGNTASQLDGLLRLDDMLTFNPHMMYHNITQAFLSQPNTAAAMIRLLIADKSKGGILDFYRTRVQHFYDARVEQADYKFAGHLAQSIINQMIRAQIQRHSYELLNYSLPLSGPMSLLTATFFDGQFAGVRDSKVDGMNFIHLAALGRRLFPVPALSVKGNFRAAYDKDLDATAVEIPYTSRDLSLIVMMPGKPGEFSIGGVASLKSKLTLESWTQLMRGFYPRDSFKVVLPRFRHQTAVNLTYTLKRFGLTDLFMSEQAQFKGINGLVDLHVDKNMMHFTEFGTWEKLSDTMRENNMQNNKNLDLIRILRPYVKDQYGHYAEPLSVNDWISMSRKPGQNEQRSRGPPPQPQSMDIRLALRLAHAEEKMKRRQTANGARSNTNPRLEPMRPFMRTKGKRSKSSRSTSGRRHHNKHSHRQVRETKLFARQTESNVVEIEERVLKFERPFIYVLRHNPTGMILMTGQYTEPVTEVLE</sequence>
<feature type="compositionally biased region" description="Basic residues" evidence="4">
    <location>
        <begin position="1508"/>
        <end position="1533"/>
    </location>
</feature>
<keyword evidence="1" id="KW-0646">Protease inhibitor</keyword>
<reference evidence="6 7" key="1">
    <citation type="submission" date="2024-08" db="EMBL/GenBank/DDBJ databases">
        <authorList>
            <person name="Cucini C."/>
            <person name="Frati F."/>
        </authorList>
    </citation>
    <scope>NUCLEOTIDE SEQUENCE [LARGE SCALE GENOMIC DNA]</scope>
</reference>
<keyword evidence="7" id="KW-1185">Reference proteome</keyword>
<dbReference type="InterPro" id="IPR036186">
    <property type="entry name" value="Serpin_sf"/>
</dbReference>
<feature type="domain" description="Serpin" evidence="5">
    <location>
        <begin position="1082"/>
        <end position="1584"/>
    </location>
</feature>
<feature type="region of interest" description="Disordered" evidence="4">
    <location>
        <begin position="976"/>
        <end position="1056"/>
    </location>
</feature>
<feature type="compositionally biased region" description="Pro residues" evidence="4">
    <location>
        <begin position="155"/>
        <end position="165"/>
    </location>
</feature>
<evidence type="ECO:0000313" key="7">
    <source>
        <dbReference type="Proteomes" id="UP001642540"/>
    </source>
</evidence>
<keyword evidence="2" id="KW-0722">Serine protease inhibitor</keyword>
<dbReference type="Gene3D" id="2.30.39.10">
    <property type="entry name" value="Alpha-1-antitrypsin, domain 1"/>
    <property type="match status" value="1"/>
</dbReference>
<dbReference type="Gene3D" id="3.30.497.10">
    <property type="entry name" value="Antithrombin, subunit I, domain 2"/>
    <property type="match status" value="1"/>
</dbReference>
<feature type="compositionally biased region" description="Low complexity" evidence="4">
    <location>
        <begin position="127"/>
        <end position="154"/>
    </location>
</feature>